<dbReference type="AlphaFoldDB" id="A0A2P2PL08"/>
<sequence>MLGMTLPFCHMIQDIQIDIIAQKTELLSLIEFPFIFRLLFYYNQPTVRQPPPALTALDTIL</sequence>
<protein>
    <submittedName>
        <fullName evidence="1">Uncharacterized protein</fullName>
    </submittedName>
</protein>
<proteinExistence type="predicted"/>
<reference evidence="1" key="1">
    <citation type="submission" date="2018-02" db="EMBL/GenBank/DDBJ databases">
        <title>Rhizophora mucronata_Transcriptome.</title>
        <authorList>
            <person name="Meera S.P."/>
            <person name="Sreeshan A."/>
            <person name="Augustine A."/>
        </authorList>
    </citation>
    <scope>NUCLEOTIDE SEQUENCE</scope>
    <source>
        <tissue evidence="1">Leaf</tissue>
    </source>
</reference>
<organism evidence="1">
    <name type="scientific">Rhizophora mucronata</name>
    <name type="common">Asiatic mangrove</name>
    <dbReference type="NCBI Taxonomy" id="61149"/>
    <lineage>
        <taxon>Eukaryota</taxon>
        <taxon>Viridiplantae</taxon>
        <taxon>Streptophyta</taxon>
        <taxon>Embryophyta</taxon>
        <taxon>Tracheophyta</taxon>
        <taxon>Spermatophyta</taxon>
        <taxon>Magnoliopsida</taxon>
        <taxon>eudicotyledons</taxon>
        <taxon>Gunneridae</taxon>
        <taxon>Pentapetalae</taxon>
        <taxon>rosids</taxon>
        <taxon>fabids</taxon>
        <taxon>Malpighiales</taxon>
        <taxon>Rhizophoraceae</taxon>
        <taxon>Rhizophora</taxon>
    </lineage>
</organism>
<name>A0A2P2PL08_RHIMU</name>
<evidence type="ECO:0000313" key="1">
    <source>
        <dbReference type="EMBL" id="MBX55423.1"/>
    </source>
</evidence>
<accession>A0A2P2PL08</accession>
<dbReference type="EMBL" id="GGEC01074939">
    <property type="protein sequence ID" value="MBX55423.1"/>
    <property type="molecule type" value="Transcribed_RNA"/>
</dbReference>